<organism evidence="1 2">
    <name type="scientific">Inconstantimicrobium mannanitabidum</name>
    <dbReference type="NCBI Taxonomy" id="1604901"/>
    <lineage>
        <taxon>Bacteria</taxon>
        <taxon>Bacillati</taxon>
        <taxon>Bacillota</taxon>
        <taxon>Clostridia</taxon>
        <taxon>Eubacteriales</taxon>
        <taxon>Clostridiaceae</taxon>
        <taxon>Inconstantimicrobium</taxon>
    </lineage>
</organism>
<name>A0ACB5RIQ7_9CLOT</name>
<reference evidence="1" key="1">
    <citation type="journal article" date="2025" name="Int. J. Syst. Evol. Microbiol.">
        <title>Inconstantimicrobium mannanitabidum sp. nov., a novel member of the family Clostridiaceae isolated from anoxic soil under the treatment of reductive soil disinfestation.</title>
        <authorList>
            <person name="Ueki A."/>
            <person name="Tonouchi A."/>
            <person name="Honma S."/>
            <person name="Kaku N."/>
            <person name="Ueki K."/>
        </authorList>
    </citation>
    <scope>NUCLEOTIDE SEQUENCE</scope>
    <source>
        <strain evidence="1">TW13</strain>
    </source>
</reference>
<keyword evidence="2" id="KW-1185">Reference proteome</keyword>
<sequence length="193" mass="22708">MNYSYERVSTTKQDERRQELAFNNIKIDKRYLDKVSGKTKDRPELNKLMLDSKAQDNIYCESISRLGRNVDDLRYLCSYFKDKDVTVHFIKEGFNTKGDMYKFMLTILGAVAEMEREITADRVREGLEKAKIFGTKSGKPIGRPETTLPKEFPKYYRRWTLKEITAVEFAKLLGVSRATLYRYIKHYDANLEK</sequence>
<evidence type="ECO:0000313" key="2">
    <source>
        <dbReference type="Proteomes" id="UP001058074"/>
    </source>
</evidence>
<gene>
    <name evidence="1" type="ORF">rsdtw13_42690</name>
</gene>
<accession>A0ACB5RIQ7</accession>
<protein>
    <submittedName>
        <fullName evidence="1">Transposase</fullName>
    </submittedName>
</protein>
<proteinExistence type="predicted"/>
<dbReference type="Proteomes" id="UP001058074">
    <property type="component" value="Unassembled WGS sequence"/>
</dbReference>
<comment type="caution">
    <text evidence="1">The sequence shown here is derived from an EMBL/GenBank/DDBJ whole genome shotgun (WGS) entry which is preliminary data.</text>
</comment>
<evidence type="ECO:0000313" key="1">
    <source>
        <dbReference type="EMBL" id="GKX69011.1"/>
    </source>
</evidence>
<dbReference type="EMBL" id="BROD01000002">
    <property type="protein sequence ID" value="GKX69011.1"/>
    <property type="molecule type" value="Genomic_DNA"/>
</dbReference>